<organism evidence="1 2">
    <name type="scientific">Ambrosiozyma monospora</name>
    <name type="common">Yeast</name>
    <name type="synonym">Endomycopsis monosporus</name>
    <dbReference type="NCBI Taxonomy" id="43982"/>
    <lineage>
        <taxon>Eukaryota</taxon>
        <taxon>Fungi</taxon>
        <taxon>Dikarya</taxon>
        <taxon>Ascomycota</taxon>
        <taxon>Saccharomycotina</taxon>
        <taxon>Pichiomycetes</taxon>
        <taxon>Pichiales</taxon>
        <taxon>Pichiaceae</taxon>
        <taxon>Ambrosiozyma</taxon>
    </lineage>
</organism>
<dbReference type="EMBL" id="BSXS01000520">
    <property type="protein sequence ID" value="GME72824.1"/>
    <property type="molecule type" value="Genomic_DNA"/>
</dbReference>
<keyword evidence="2" id="KW-1185">Reference proteome</keyword>
<name>A0ACB5SU01_AMBMO</name>
<reference evidence="1" key="1">
    <citation type="submission" date="2023-04" db="EMBL/GenBank/DDBJ databases">
        <title>Ambrosiozyma monospora NBRC 10751.</title>
        <authorList>
            <person name="Ichikawa N."/>
            <person name="Sato H."/>
            <person name="Tonouchi N."/>
        </authorList>
    </citation>
    <scope>NUCLEOTIDE SEQUENCE</scope>
    <source>
        <strain evidence="1">NBRC 10751</strain>
    </source>
</reference>
<comment type="caution">
    <text evidence="1">The sequence shown here is derived from an EMBL/GenBank/DDBJ whole genome shotgun (WGS) entry which is preliminary data.</text>
</comment>
<gene>
    <name evidence="1" type="ORF">Amon02_000114200</name>
</gene>
<protein>
    <submittedName>
        <fullName evidence="1">Unnamed protein product</fullName>
    </submittedName>
</protein>
<evidence type="ECO:0000313" key="1">
    <source>
        <dbReference type="EMBL" id="GME72824.1"/>
    </source>
</evidence>
<evidence type="ECO:0000313" key="2">
    <source>
        <dbReference type="Proteomes" id="UP001165064"/>
    </source>
</evidence>
<dbReference type="Proteomes" id="UP001165064">
    <property type="component" value="Unassembled WGS sequence"/>
</dbReference>
<sequence length="250" mass="26429">MLFQNSFLIALACSMVVNSAPAPASTGSSGIQVVTNGVSGDSGMTTSYWDCCSPSDVWAASWYPSSVKTGVTGCSAKDKKLTFSSSLKSGCQTGGNTFACSDQHAYAASDSIAYGFAVGKLTEMKSADMACSCFRLTFQSEALSGKQMIVQITNTGTYPDDHHFDLAMPGANTYGEFSSGCQSQFGSSYLWANKVGGVASVDDCDNLPSILQSGCKFRFNWFQGADNQTVSYEQVYCPTALTSISGCVRK</sequence>
<accession>A0ACB5SU01</accession>
<proteinExistence type="predicted"/>